<reference evidence="3" key="1">
    <citation type="submission" date="2022-11" db="UniProtKB">
        <authorList>
            <consortium name="WormBaseParasite"/>
        </authorList>
    </citation>
    <scope>IDENTIFICATION</scope>
</reference>
<dbReference type="Proteomes" id="UP000887566">
    <property type="component" value="Unplaced"/>
</dbReference>
<evidence type="ECO:0000313" key="3">
    <source>
        <dbReference type="WBParaSite" id="PSAMB.scaffold2999size20104.g20004.t1"/>
    </source>
</evidence>
<feature type="compositionally biased region" description="Polar residues" evidence="1">
    <location>
        <begin position="139"/>
        <end position="148"/>
    </location>
</feature>
<protein>
    <submittedName>
        <fullName evidence="3">Uncharacterized protein</fullName>
    </submittedName>
</protein>
<feature type="region of interest" description="Disordered" evidence="1">
    <location>
        <begin position="57"/>
        <end position="148"/>
    </location>
</feature>
<accession>A0A914W476</accession>
<organism evidence="2 3">
    <name type="scientific">Plectus sambesii</name>
    <dbReference type="NCBI Taxonomy" id="2011161"/>
    <lineage>
        <taxon>Eukaryota</taxon>
        <taxon>Metazoa</taxon>
        <taxon>Ecdysozoa</taxon>
        <taxon>Nematoda</taxon>
        <taxon>Chromadorea</taxon>
        <taxon>Plectida</taxon>
        <taxon>Plectina</taxon>
        <taxon>Plectoidea</taxon>
        <taxon>Plectidae</taxon>
        <taxon>Plectus</taxon>
    </lineage>
</organism>
<keyword evidence="2" id="KW-1185">Reference proteome</keyword>
<sequence length="148" mass="15563">MHVACDQPIAGPNVFRRRSDRPMVEGGRVVHGNHYQIGQQAGDSGRYFQWIGRARRRRGGAVHPGTGAQRAAQPGPVAPKITHAGGPAPHNADKGRRAPRTAAARPSSPSVRPSPPACPSSTQSSVTHESVRVSPAPFSCSQPLNASS</sequence>
<proteinExistence type="predicted"/>
<evidence type="ECO:0000313" key="2">
    <source>
        <dbReference type="Proteomes" id="UP000887566"/>
    </source>
</evidence>
<dbReference type="WBParaSite" id="PSAMB.scaffold2999size20104.g20004.t1">
    <property type="protein sequence ID" value="PSAMB.scaffold2999size20104.g20004.t1"/>
    <property type="gene ID" value="PSAMB.scaffold2999size20104.g20004"/>
</dbReference>
<evidence type="ECO:0000256" key="1">
    <source>
        <dbReference type="SAM" id="MobiDB-lite"/>
    </source>
</evidence>
<feature type="compositionally biased region" description="Low complexity" evidence="1">
    <location>
        <begin position="100"/>
        <end position="111"/>
    </location>
</feature>
<dbReference type="AlphaFoldDB" id="A0A914W476"/>
<name>A0A914W476_9BILA</name>